<organism evidence="2 3">
    <name type="scientific">Lithohypha guttulata</name>
    <dbReference type="NCBI Taxonomy" id="1690604"/>
    <lineage>
        <taxon>Eukaryota</taxon>
        <taxon>Fungi</taxon>
        <taxon>Dikarya</taxon>
        <taxon>Ascomycota</taxon>
        <taxon>Pezizomycotina</taxon>
        <taxon>Eurotiomycetes</taxon>
        <taxon>Chaetothyriomycetidae</taxon>
        <taxon>Chaetothyriales</taxon>
        <taxon>Trichomeriaceae</taxon>
        <taxon>Lithohypha</taxon>
    </lineage>
</organism>
<reference evidence="2 3" key="1">
    <citation type="submission" date="2023-08" db="EMBL/GenBank/DDBJ databases">
        <title>Black Yeasts Isolated from many extreme environments.</title>
        <authorList>
            <person name="Coleine C."/>
            <person name="Stajich J.E."/>
            <person name="Selbmann L."/>
        </authorList>
    </citation>
    <scope>NUCLEOTIDE SEQUENCE [LARGE SCALE GENOMIC DNA]</scope>
    <source>
        <strain evidence="2 3">CCFEE 5885</strain>
    </source>
</reference>
<dbReference type="PANTHER" id="PTHR28173">
    <property type="entry name" value="RIBONUCLEASES P/MRP PROTEIN SUBUNIT POP8"/>
    <property type="match status" value="1"/>
</dbReference>
<keyword evidence="3" id="KW-1185">Reference proteome</keyword>
<dbReference type="EMBL" id="JAVRRG010000097">
    <property type="protein sequence ID" value="KAK5086236.1"/>
    <property type="molecule type" value="Genomic_DNA"/>
</dbReference>
<evidence type="ECO:0000313" key="2">
    <source>
        <dbReference type="EMBL" id="KAK5086236.1"/>
    </source>
</evidence>
<dbReference type="InterPro" id="IPR020347">
    <property type="entry name" value="Pop8"/>
</dbReference>
<name>A0ABR0K4E4_9EURO</name>
<accession>A0ABR0K4E4</accession>
<dbReference type="Proteomes" id="UP001345013">
    <property type="component" value="Unassembled WGS sequence"/>
</dbReference>
<evidence type="ECO:0000313" key="3">
    <source>
        <dbReference type="Proteomes" id="UP001345013"/>
    </source>
</evidence>
<dbReference type="PANTHER" id="PTHR28173:SF1">
    <property type="entry name" value="RIBONUCLEASES P_MRP PROTEIN SUBUNIT POP8"/>
    <property type="match status" value="1"/>
</dbReference>
<dbReference type="Pfam" id="PF20976">
    <property type="entry name" value="Pop8"/>
    <property type="match status" value="1"/>
</dbReference>
<dbReference type="InterPro" id="IPR049128">
    <property type="entry name" value="Pop8-like_dom"/>
</dbReference>
<proteinExistence type="predicted"/>
<evidence type="ECO:0000259" key="1">
    <source>
        <dbReference type="Pfam" id="PF20976"/>
    </source>
</evidence>
<protein>
    <recommendedName>
        <fullName evidence="1">Ribonucleases P/MRP subunit Pop8-like domain-containing protein</fullName>
    </recommendedName>
</protein>
<sequence>MAESKFTLRNSSYSYIHLRIADQAANSTSHKQKEQLELDEITVLSHLTSALSQYLGLTGTAIPVDILKVQALEAWIRLPIEDERAVVAALSQWVGKGGVTLRVLGRGSWLGGLQRGIDDAKFWSLER</sequence>
<gene>
    <name evidence="2" type="ORF">LTR24_006954</name>
</gene>
<feature type="domain" description="Ribonucleases P/MRP subunit Pop8-like" evidence="1">
    <location>
        <begin position="13"/>
        <end position="93"/>
    </location>
</feature>
<comment type="caution">
    <text evidence="2">The sequence shown here is derived from an EMBL/GenBank/DDBJ whole genome shotgun (WGS) entry which is preliminary data.</text>
</comment>